<keyword evidence="6" id="KW-1185">Reference proteome</keyword>
<comment type="pathway">
    <text evidence="1">Protein modification; protein ubiquitination.</text>
</comment>
<organism evidence="5 6">
    <name type="scientific">Aegilops tauschii subsp. strangulata</name>
    <name type="common">Goatgrass</name>
    <dbReference type="NCBI Taxonomy" id="200361"/>
    <lineage>
        <taxon>Eukaryota</taxon>
        <taxon>Viridiplantae</taxon>
        <taxon>Streptophyta</taxon>
        <taxon>Embryophyta</taxon>
        <taxon>Tracheophyta</taxon>
        <taxon>Spermatophyta</taxon>
        <taxon>Magnoliopsida</taxon>
        <taxon>Liliopsida</taxon>
        <taxon>Poales</taxon>
        <taxon>Poaceae</taxon>
        <taxon>BOP clade</taxon>
        <taxon>Pooideae</taxon>
        <taxon>Triticodae</taxon>
        <taxon>Triticeae</taxon>
        <taxon>Triticinae</taxon>
        <taxon>Aegilops</taxon>
    </lineage>
</organism>
<dbReference type="GO" id="GO:0005737">
    <property type="term" value="C:cytoplasm"/>
    <property type="evidence" value="ECO:0007669"/>
    <property type="project" value="TreeGrafter"/>
</dbReference>
<dbReference type="EnsemblPlants" id="AET7Gv20560200.5">
    <property type="protein sequence ID" value="AET7Gv20560200.5"/>
    <property type="gene ID" value="AET7Gv20560200"/>
</dbReference>
<evidence type="ECO:0000259" key="4">
    <source>
        <dbReference type="PROSITE" id="PS50097"/>
    </source>
</evidence>
<dbReference type="Gene3D" id="3.30.710.10">
    <property type="entry name" value="Potassium Channel Kv1.1, Chain A"/>
    <property type="match status" value="1"/>
</dbReference>
<dbReference type="InterPro" id="IPR000210">
    <property type="entry name" value="BTB/POZ_dom"/>
</dbReference>
<evidence type="ECO:0000256" key="1">
    <source>
        <dbReference type="ARBA" id="ARBA00004906"/>
    </source>
</evidence>
<reference evidence="6" key="2">
    <citation type="journal article" date="2017" name="Nat. Plants">
        <title>The Aegilops tauschii genome reveals multiple impacts of transposons.</title>
        <authorList>
            <person name="Zhao G."/>
            <person name="Zou C."/>
            <person name="Li K."/>
            <person name="Wang K."/>
            <person name="Li T."/>
            <person name="Gao L."/>
            <person name="Zhang X."/>
            <person name="Wang H."/>
            <person name="Yang Z."/>
            <person name="Liu X."/>
            <person name="Jiang W."/>
            <person name="Mao L."/>
            <person name="Kong X."/>
            <person name="Jiao Y."/>
            <person name="Jia J."/>
        </authorList>
    </citation>
    <scope>NUCLEOTIDE SEQUENCE [LARGE SCALE GENOMIC DNA]</scope>
    <source>
        <strain evidence="6">cv. AL8/78</strain>
    </source>
</reference>
<dbReference type="Gramene" id="AET7Gv20560200.5">
    <property type="protein sequence ID" value="AET7Gv20560200.5"/>
    <property type="gene ID" value="AET7Gv20560200"/>
</dbReference>
<dbReference type="PROSITE" id="PS50097">
    <property type="entry name" value="BTB"/>
    <property type="match status" value="1"/>
</dbReference>
<keyword evidence="3" id="KW-0040">ANK repeat</keyword>
<dbReference type="InterPro" id="IPR044515">
    <property type="entry name" value="ABTB1"/>
</dbReference>
<evidence type="ECO:0000256" key="2">
    <source>
        <dbReference type="ARBA" id="ARBA00022737"/>
    </source>
</evidence>
<dbReference type="GO" id="GO:0000151">
    <property type="term" value="C:ubiquitin ligase complex"/>
    <property type="evidence" value="ECO:0007669"/>
    <property type="project" value="TreeGrafter"/>
</dbReference>
<dbReference type="PANTHER" id="PTHR46231:SF1">
    <property type="entry name" value="ANKYRIN REPEAT AND BTB_POZ DOMAIN-CONTAINING PROTEIN 1"/>
    <property type="match status" value="1"/>
</dbReference>
<protein>
    <recommendedName>
        <fullName evidence="4">BTB domain-containing protein</fullName>
    </recommendedName>
</protein>
<name>A0A453RED9_AEGTS</name>
<evidence type="ECO:0000313" key="6">
    <source>
        <dbReference type="Proteomes" id="UP000015105"/>
    </source>
</evidence>
<feature type="domain" description="BTB" evidence="4">
    <location>
        <begin position="74"/>
        <end position="142"/>
    </location>
</feature>
<evidence type="ECO:0000313" key="5">
    <source>
        <dbReference type="EnsemblPlants" id="AET7Gv20560200.5"/>
    </source>
</evidence>
<dbReference type="PANTHER" id="PTHR46231">
    <property type="entry name" value="ANKYRIN REPEAT AND BTB/POZ DOMAIN-CONTAINING PROTEIN 1"/>
    <property type="match status" value="1"/>
</dbReference>
<accession>A0A453RED9</accession>
<dbReference type="AlphaFoldDB" id="A0A453RED9"/>
<reference evidence="5" key="5">
    <citation type="journal article" date="2021" name="G3 (Bethesda)">
        <title>Aegilops tauschii genome assembly Aet v5.0 features greater sequence contiguity and improved annotation.</title>
        <authorList>
            <person name="Wang L."/>
            <person name="Zhu T."/>
            <person name="Rodriguez J.C."/>
            <person name="Deal K.R."/>
            <person name="Dubcovsky J."/>
            <person name="McGuire P.E."/>
            <person name="Lux T."/>
            <person name="Spannagl M."/>
            <person name="Mayer K.F.X."/>
            <person name="Baldrich P."/>
            <person name="Meyers B.C."/>
            <person name="Huo N."/>
            <person name="Gu Y.Q."/>
            <person name="Zhou H."/>
            <person name="Devos K.M."/>
            <person name="Bennetzen J.L."/>
            <person name="Unver T."/>
            <person name="Budak H."/>
            <person name="Gulick P.J."/>
            <person name="Galiba G."/>
            <person name="Kalapos B."/>
            <person name="Nelson D.R."/>
            <person name="Li P."/>
            <person name="You F.M."/>
            <person name="Luo M.C."/>
            <person name="Dvorak J."/>
        </authorList>
    </citation>
    <scope>NUCLEOTIDE SEQUENCE [LARGE SCALE GENOMIC DNA]</scope>
    <source>
        <strain evidence="5">cv. AL8/78</strain>
    </source>
</reference>
<evidence type="ECO:0000256" key="3">
    <source>
        <dbReference type="ARBA" id="ARBA00023043"/>
    </source>
</evidence>
<dbReference type="InterPro" id="IPR011333">
    <property type="entry name" value="SKP1/BTB/POZ_sf"/>
</dbReference>
<keyword evidence="2" id="KW-0677">Repeat</keyword>
<sequence length="142" mass="16577">MKWKVCHALAKFASVRSCSPRRFILLGQSLPREDRLPSALRRVLQKCLANSREEEFKKTLANEICRNWKDDDLADLTVKVDDTVFRCHQVILASRSEYFKTRLSRTVDFLEGNNRVHASLGLPFLEEHDLSTEAFEKMLEYM</sequence>
<dbReference type="Pfam" id="PF00651">
    <property type="entry name" value="BTB"/>
    <property type="match status" value="1"/>
</dbReference>
<proteinExistence type="predicted"/>
<reference evidence="6" key="1">
    <citation type="journal article" date="2014" name="Science">
        <title>Ancient hybridizations among the ancestral genomes of bread wheat.</title>
        <authorList>
            <consortium name="International Wheat Genome Sequencing Consortium,"/>
            <person name="Marcussen T."/>
            <person name="Sandve S.R."/>
            <person name="Heier L."/>
            <person name="Spannagl M."/>
            <person name="Pfeifer M."/>
            <person name="Jakobsen K.S."/>
            <person name="Wulff B.B."/>
            <person name="Steuernagel B."/>
            <person name="Mayer K.F."/>
            <person name="Olsen O.A."/>
        </authorList>
    </citation>
    <scope>NUCLEOTIDE SEQUENCE [LARGE SCALE GENOMIC DNA]</scope>
    <source>
        <strain evidence="6">cv. AL8/78</strain>
    </source>
</reference>
<reference evidence="5" key="3">
    <citation type="journal article" date="2017" name="Nature">
        <title>Genome sequence of the progenitor of the wheat D genome Aegilops tauschii.</title>
        <authorList>
            <person name="Luo M.C."/>
            <person name="Gu Y.Q."/>
            <person name="Puiu D."/>
            <person name="Wang H."/>
            <person name="Twardziok S.O."/>
            <person name="Deal K.R."/>
            <person name="Huo N."/>
            <person name="Zhu T."/>
            <person name="Wang L."/>
            <person name="Wang Y."/>
            <person name="McGuire P.E."/>
            <person name="Liu S."/>
            <person name="Long H."/>
            <person name="Ramasamy R.K."/>
            <person name="Rodriguez J.C."/>
            <person name="Van S.L."/>
            <person name="Yuan L."/>
            <person name="Wang Z."/>
            <person name="Xia Z."/>
            <person name="Xiao L."/>
            <person name="Anderson O.D."/>
            <person name="Ouyang S."/>
            <person name="Liang Y."/>
            <person name="Zimin A.V."/>
            <person name="Pertea G."/>
            <person name="Qi P."/>
            <person name="Bennetzen J.L."/>
            <person name="Dai X."/>
            <person name="Dawson M.W."/>
            <person name="Muller H.G."/>
            <person name="Kugler K."/>
            <person name="Rivarola-Duarte L."/>
            <person name="Spannagl M."/>
            <person name="Mayer K.F.X."/>
            <person name="Lu F.H."/>
            <person name="Bevan M.W."/>
            <person name="Leroy P."/>
            <person name="Li P."/>
            <person name="You F.M."/>
            <person name="Sun Q."/>
            <person name="Liu Z."/>
            <person name="Lyons E."/>
            <person name="Wicker T."/>
            <person name="Salzberg S.L."/>
            <person name="Devos K.M."/>
            <person name="Dvorak J."/>
        </authorList>
    </citation>
    <scope>NUCLEOTIDE SEQUENCE [LARGE SCALE GENOMIC DNA]</scope>
    <source>
        <strain evidence="5">cv. AL8/78</strain>
    </source>
</reference>
<dbReference type="CDD" id="cd18186">
    <property type="entry name" value="BTB_POZ_ZBTB_KLHL-like"/>
    <property type="match status" value="1"/>
</dbReference>
<dbReference type="SUPFAM" id="SSF54695">
    <property type="entry name" value="POZ domain"/>
    <property type="match status" value="1"/>
</dbReference>
<reference evidence="5" key="4">
    <citation type="submission" date="2019-03" db="UniProtKB">
        <authorList>
            <consortium name="EnsemblPlants"/>
        </authorList>
    </citation>
    <scope>IDENTIFICATION</scope>
</reference>
<dbReference type="Proteomes" id="UP000015105">
    <property type="component" value="Chromosome 7D"/>
</dbReference>